<evidence type="ECO:0000259" key="4">
    <source>
        <dbReference type="Pfam" id="PF00080"/>
    </source>
</evidence>
<name>A0A100XF84_MYCTH</name>
<dbReference type="OMA" id="HVHEIGK"/>
<feature type="compositionally biased region" description="Low complexity" evidence="2">
    <location>
        <begin position="220"/>
        <end position="237"/>
    </location>
</feature>
<dbReference type="GO" id="GO:0006801">
    <property type="term" value="P:superoxide metabolic process"/>
    <property type="evidence" value="ECO:0007669"/>
    <property type="project" value="InterPro"/>
</dbReference>
<proteinExistence type="inferred from homology"/>
<gene>
    <name evidence="5" type="ORF">RMCT_2455</name>
</gene>
<feature type="signal peptide" evidence="3">
    <location>
        <begin position="1"/>
        <end position="23"/>
    </location>
</feature>
<feature type="region of interest" description="Disordered" evidence="2">
    <location>
        <begin position="31"/>
        <end position="57"/>
    </location>
</feature>
<sequence>MTNPKQVPRPAIAAALAAPVALALLTGCQQDGQSAEDTTSPTTTSPAPRGETISTELKTPDGRTVADADIEFTDGYATITVETTESGILSPGFHGLHIHEIGKCEANSVAPGGGEPGDFLSAGGHLHMRGDTPHPGTGDLTPLEVRSDGSARLVATTDSLTIEDLRGSQGSALMLHERPDNFANIPPRYTVNGAPGPDAETLATGDAGSRIACGALAAASAQATPTTETTTITETAPGGPPAGTAPPATEPPGTTGPPATTESPQTTTTTAETTVTTPPTTTVTTTVPEGEGPG</sequence>
<organism evidence="5 6">
    <name type="scientific">Mycolicibacterium thermoresistibile</name>
    <name type="common">Mycobacterium thermoresistibile</name>
    <dbReference type="NCBI Taxonomy" id="1797"/>
    <lineage>
        <taxon>Bacteria</taxon>
        <taxon>Bacillati</taxon>
        <taxon>Actinomycetota</taxon>
        <taxon>Actinomycetes</taxon>
        <taxon>Mycobacteriales</taxon>
        <taxon>Mycobacteriaceae</taxon>
        <taxon>Mycolicibacterium</taxon>
    </lineage>
</organism>
<evidence type="ECO:0000256" key="2">
    <source>
        <dbReference type="SAM" id="MobiDB-lite"/>
    </source>
</evidence>
<dbReference type="EMBL" id="BCTB01000018">
    <property type="protein sequence ID" value="GAT15485.1"/>
    <property type="molecule type" value="Genomic_DNA"/>
</dbReference>
<dbReference type="Gene3D" id="2.60.40.200">
    <property type="entry name" value="Superoxide dismutase, copper/zinc binding domain"/>
    <property type="match status" value="1"/>
</dbReference>
<dbReference type="InterPro" id="IPR036423">
    <property type="entry name" value="SOD-like_Cu/Zn_dom_sf"/>
</dbReference>
<evidence type="ECO:0000313" key="5">
    <source>
        <dbReference type="EMBL" id="GAT15485.1"/>
    </source>
</evidence>
<reference evidence="6" key="2">
    <citation type="submission" date="2016-02" db="EMBL/GenBank/DDBJ databases">
        <title>Draft genome sequence of five rapidly growing Mycobacterium species.</title>
        <authorList>
            <person name="Katahira K."/>
            <person name="Gotou Y."/>
            <person name="Iida K."/>
            <person name="Ogura Y."/>
            <person name="Hayashi T."/>
        </authorList>
    </citation>
    <scope>NUCLEOTIDE SEQUENCE [LARGE SCALE GENOMIC DNA]</scope>
    <source>
        <strain evidence="6">JCM6362</strain>
    </source>
</reference>
<accession>A0A100XF84</accession>
<dbReference type="Pfam" id="PF00080">
    <property type="entry name" value="Sod_Cu"/>
    <property type="match status" value="1"/>
</dbReference>
<dbReference type="PROSITE" id="PS51257">
    <property type="entry name" value="PROKAR_LIPOPROTEIN"/>
    <property type="match status" value="1"/>
</dbReference>
<feature type="chain" id="PRO_5038725956" evidence="3">
    <location>
        <begin position="24"/>
        <end position="294"/>
    </location>
</feature>
<dbReference type="GO" id="GO:0005507">
    <property type="term" value="F:copper ion binding"/>
    <property type="evidence" value="ECO:0007669"/>
    <property type="project" value="InterPro"/>
</dbReference>
<comment type="caution">
    <text evidence="5">The sequence shown here is derived from an EMBL/GenBank/DDBJ whole genome shotgun (WGS) entry which is preliminary data.</text>
</comment>
<evidence type="ECO:0000256" key="1">
    <source>
        <dbReference type="ARBA" id="ARBA00010457"/>
    </source>
</evidence>
<feature type="region of interest" description="Disordered" evidence="2">
    <location>
        <begin position="220"/>
        <end position="294"/>
    </location>
</feature>
<evidence type="ECO:0000313" key="6">
    <source>
        <dbReference type="Proteomes" id="UP000069654"/>
    </source>
</evidence>
<comment type="similarity">
    <text evidence="1">Belongs to the Cu-Zn superoxide dismutase family.</text>
</comment>
<dbReference type="SUPFAM" id="SSF49329">
    <property type="entry name" value="Cu,Zn superoxide dismutase-like"/>
    <property type="match status" value="1"/>
</dbReference>
<dbReference type="STRING" id="1797.RMCT_2455"/>
<dbReference type="NCBIfam" id="NF047631">
    <property type="entry name" value="SodCMycob"/>
    <property type="match status" value="1"/>
</dbReference>
<feature type="compositionally biased region" description="Low complexity" evidence="2">
    <location>
        <begin position="251"/>
        <end position="294"/>
    </location>
</feature>
<evidence type="ECO:0000256" key="3">
    <source>
        <dbReference type="SAM" id="SignalP"/>
    </source>
</evidence>
<dbReference type="InterPro" id="IPR001424">
    <property type="entry name" value="SOD_Cu_Zn_dom"/>
</dbReference>
<feature type="compositionally biased region" description="Pro residues" evidence="2">
    <location>
        <begin position="238"/>
        <end position="250"/>
    </location>
</feature>
<reference evidence="5 6" key="1">
    <citation type="journal article" date="2016" name="Genome Announc.">
        <title>Draft Genome Sequences of Five Rapidly Growing Mycobacterium Species, M. thermoresistibile, M. fortuitum subsp. acetamidolyticum, M. canariasense, M. brisbanense, and M. novocastrense.</title>
        <authorList>
            <person name="Katahira K."/>
            <person name="Ogura Y."/>
            <person name="Gotoh Y."/>
            <person name="Hayashi T."/>
        </authorList>
    </citation>
    <scope>NUCLEOTIDE SEQUENCE [LARGE SCALE GENOMIC DNA]</scope>
    <source>
        <strain evidence="5 6">JCM6362</strain>
    </source>
</reference>
<keyword evidence="3" id="KW-0732">Signal</keyword>
<dbReference type="InterPro" id="IPR024134">
    <property type="entry name" value="SOD_Cu/Zn_/chaperone"/>
</dbReference>
<dbReference type="Proteomes" id="UP000069654">
    <property type="component" value="Unassembled WGS sequence"/>
</dbReference>
<dbReference type="AlphaFoldDB" id="A0A100XF84"/>
<dbReference type="PANTHER" id="PTHR10003">
    <property type="entry name" value="SUPEROXIDE DISMUTASE CU-ZN -RELATED"/>
    <property type="match status" value="1"/>
</dbReference>
<feature type="domain" description="Superoxide dismutase copper/zinc binding" evidence="4">
    <location>
        <begin position="70"/>
        <end position="215"/>
    </location>
</feature>
<protein>
    <submittedName>
        <fullName evidence="5">Copper/zinc binding superoxide dismutase</fullName>
    </submittedName>
</protein>